<proteinExistence type="predicted"/>
<sequence>MSGALCRRDKASFYNGLLWGLPTSTGYFAQMFMDVHVSGHFLHSLLSSPCIIRAESSFLSMYLAISASDLSAICNIKASVSMELNGNKREASIND</sequence>
<dbReference type="Proteomes" id="UP001352852">
    <property type="component" value="Unassembled WGS sequence"/>
</dbReference>
<gene>
    <name evidence="1" type="ORF">CHARACLAT_005817</name>
</gene>
<comment type="caution">
    <text evidence="1">The sequence shown here is derived from an EMBL/GenBank/DDBJ whole genome shotgun (WGS) entry which is preliminary data.</text>
</comment>
<dbReference type="EMBL" id="JAHUTJ010000289">
    <property type="protein sequence ID" value="MED6263565.1"/>
    <property type="molecule type" value="Genomic_DNA"/>
</dbReference>
<name>A0ABU7CNY3_9TELE</name>
<evidence type="ECO:0000313" key="2">
    <source>
        <dbReference type="Proteomes" id="UP001352852"/>
    </source>
</evidence>
<reference evidence="1 2" key="1">
    <citation type="submission" date="2021-06" db="EMBL/GenBank/DDBJ databases">
        <authorList>
            <person name="Palmer J.M."/>
        </authorList>
    </citation>
    <scope>NUCLEOTIDE SEQUENCE [LARGE SCALE GENOMIC DNA]</scope>
    <source>
        <strain evidence="1 2">CL_MEX2019</strain>
        <tissue evidence="1">Muscle</tissue>
    </source>
</reference>
<keyword evidence="2" id="KW-1185">Reference proteome</keyword>
<accession>A0ABU7CNY3</accession>
<evidence type="ECO:0000313" key="1">
    <source>
        <dbReference type="EMBL" id="MED6263565.1"/>
    </source>
</evidence>
<organism evidence="1 2">
    <name type="scientific">Characodon lateralis</name>
    <dbReference type="NCBI Taxonomy" id="208331"/>
    <lineage>
        <taxon>Eukaryota</taxon>
        <taxon>Metazoa</taxon>
        <taxon>Chordata</taxon>
        <taxon>Craniata</taxon>
        <taxon>Vertebrata</taxon>
        <taxon>Euteleostomi</taxon>
        <taxon>Actinopterygii</taxon>
        <taxon>Neopterygii</taxon>
        <taxon>Teleostei</taxon>
        <taxon>Neoteleostei</taxon>
        <taxon>Acanthomorphata</taxon>
        <taxon>Ovalentaria</taxon>
        <taxon>Atherinomorphae</taxon>
        <taxon>Cyprinodontiformes</taxon>
        <taxon>Goodeidae</taxon>
        <taxon>Characodon</taxon>
    </lineage>
</organism>
<protein>
    <submittedName>
        <fullName evidence="1">Uncharacterized protein</fullName>
    </submittedName>
</protein>